<evidence type="ECO:0000256" key="6">
    <source>
        <dbReference type="SAM" id="Phobius"/>
    </source>
</evidence>
<evidence type="ECO:0000256" key="5">
    <source>
        <dbReference type="SAM" id="MobiDB-lite"/>
    </source>
</evidence>
<comment type="caution">
    <text evidence="7">The sequence shown here is derived from an EMBL/GenBank/DDBJ whole genome shotgun (WGS) entry which is preliminary data.</text>
</comment>
<name>A0A9P7N8W1_9HYPO</name>
<feature type="compositionally biased region" description="Basic and acidic residues" evidence="5">
    <location>
        <begin position="372"/>
        <end position="397"/>
    </location>
</feature>
<dbReference type="EMBL" id="SRPW01001787">
    <property type="protein sequence ID" value="KAG5999107.1"/>
    <property type="molecule type" value="Genomic_DNA"/>
</dbReference>
<dbReference type="Proteomes" id="UP000748025">
    <property type="component" value="Unassembled WGS sequence"/>
</dbReference>
<dbReference type="InterPro" id="IPR051694">
    <property type="entry name" value="Immunoregulatory_rcpt-like"/>
</dbReference>
<evidence type="ECO:0000256" key="4">
    <source>
        <dbReference type="ARBA" id="ARBA00023136"/>
    </source>
</evidence>
<proteinExistence type="predicted"/>
<evidence type="ECO:0000256" key="3">
    <source>
        <dbReference type="ARBA" id="ARBA00022989"/>
    </source>
</evidence>
<evidence type="ECO:0000313" key="7">
    <source>
        <dbReference type="EMBL" id="KAG5999107.1"/>
    </source>
</evidence>
<evidence type="ECO:0000256" key="1">
    <source>
        <dbReference type="ARBA" id="ARBA00004167"/>
    </source>
</evidence>
<keyword evidence="3 6" id="KW-1133">Transmembrane helix</keyword>
<keyword evidence="2 6" id="KW-0812">Transmembrane</keyword>
<comment type="subcellular location">
    <subcellularLocation>
        <location evidence="1">Membrane</location>
        <topology evidence="1">Single-pass membrane protein</topology>
    </subcellularLocation>
</comment>
<dbReference type="GO" id="GO:0016020">
    <property type="term" value="C:membrane"/>
    <property type="evidence" value="ECO:0007669"/>
    <property type="project" value="UniProtKB-SubCell"/>
</dbReference>
<protein>
    <submittedName>
        <fullName evidence="7">Uncharacterized protein</fullName>
    </submittedName>
</protein>
<keyword evidence="4 6" id="KW-0472">Membrane</keyword>
<feature type="transmembrane region" description="Helical" evidence="6">
    <location>
        <begin position="265"/>
        <end position="289"/>
    </location>
</feature>
<evidence type="ECO:0000256" key="2">
    <source>
        <dbReference type="ARBA" id="ARBA00022692"/>
    </source>
</evidence>
<organism evidence="7 8">
    <name type="scientific">Claviceps pusilla</name>
    <dbReference type="NCBI Taxonomy" id="123648"/>
    <lineage>
        <taxon>Eukaryota</taxon>
        <taxon>Fungi</taxon>
        <taxon>Dikarya</taxon>
        <taxon>Ascomycota</taxon>
        <taxon>Pezizomycotina</taxon>
        <taxon>Sordariomycetes</taxon>
        <taxon>Hypocreomycetidae</taxon>
        <taxon>Hypocreales</taxon>
        <taxon>Clavicipitaceae</taxon>
        <taxon>Claviceps</taxon>
    </lineage>
</organism>
<dbReference type="GO" id="GO:0071944">
    <property type="term" value="C:cell periphery"/>
    <property type="evidence" value="ECO:0007669"/>
    <property type="project" value="UniProtKB-ARBA"/>
</dbReference>
<sequence>MPSSSENDPSANGPALDLSADFMFSSRDWRRRVLTPPSIPRVNYTIVASWADVTSVKWVASRDVWFPGSSEATIDRLVIGGEGGEGARGGGIEGSEKQWLSRGQDDITGQHFITIHIPSWLQTMDTSDGNGHDGSYSPRPGDYMKLEVEWTRREDPSRKGVSSSGLFTVAESADTAAVQQRWNREIVQDFDEGQLNGYEEVATTETNPPLSSGVATSTGYSSSSSSSPTPPSIGTEPFRGGGGQGGDVQGGDVHGAGSSSISPGAVAGIAAGCGIALVLIIAALVWYLVTRRHGRRRRRPGQHEYEAHNKATDDGLVRGDGTRRRHTPIQIHAYTDADAHADDITDGPIIRQQEKHEAPPRATAASFAERGMTVEERRRWEEEERQLDDEIARTNKG</sequence>
<feature type="compositionally biased region" description="Gly residues" evidence="5">
    <location>
        <begin position="239"/>
        <end position="254"/>
    </location>
</feature>
<dbReference type="PANTHER" id="PTHR15549:SF26">
    <property type="entry name" value="AXIAL BUDDING PATTERN PROTEIN 2-RELATED"/>
    <property type="match status" value="1"/>
</dbReference>
<dbReference type="AlphaFoldDB" id="A0A9P7N8W1"/>
<feature type="compositionally biased region" description="Low complexity" evidence="5">
    <location>
        <begin position="211"/>
        <end position="235"/>
    </location>
</feature>
<accession>A0A9P7N8W1</accession>
<evidence type="ECO:0000313" key="8">
    <source>
        <dbReference type="Proteomes" id="UP000748025"/>
    </source>
</evidence>
<feature type="region of interest" description="Disordered" evidence="5">
    <location>
        <begin position="202"/>
        <end position="259"/>
    </location>
</feature>
<dbReference type="OrthoDB" id="4961347at2759"/>
<dbReference type="PANTHER" id="PTHR15549">
    <property type="entry name" value="PAIRED IMMUNOGLOBULIN-LIKE TYPE 2 RECEPTOR"/>
    <property type="match status" value="1"/>
</dbReference>
<feature type="region of interest" description="Disordered" evidence="5">
    <location>
        <begin position="353"/>
        <end position="397"/>
    </location>
</feature>
<gene>
    <name evidence="7" type="ORF">E4U43_002272</name>
</gene>
<reference evidence="7" key="1">
    <citation type="journal article" date="2020" name="bioRxiv">
        <title>Whole genome comparisons of ergot fungi reveals the divergence and evolution of species within the genus Claviceps are the result of varying mechanisms driving genome evolution and host range expansion.</title>
        <authorList>
            <person name="Wyka S.A."/>
            <person name="Mondo S.J."/>
            <person name="Liu M."/>
            <person name="Dettman J."/>
            <person name="Nalam V."/>
            <person name="Broders K.D."/>
        </authorList>
    </citation>
    <scope>NUCLEOTIDE SEQUENCE</scope>
    <source>
        <strain evidence="7">CCC 602</strain>
    </source>
</reference>
<keyword evidence="8" id="KW-1185">Reference proteome</keyword>